<evidence type="ECO:0000256" key="1">
    <source>
        <dbReference type="SAM" id="Coils"/>
    </source>
</evidence>
<feature type="non-terminal residue" evidence="2">
    <location>
        <position position="1"/>
    </location>
</feature>
<accession>A0A1B6MCP7</accession>
<gene>
    <name evidence="2" type="ORF">g.51016</name>
</gene>
<proteinExistence type="predicted"/>
<feature type="coiled-coil region" evidence="1">
    <location>
        <begin position="56"/>
        <end position="90"/>
    </location>
</feature>
<evidence type="ECO:0000313" key="2">
    <source>
        <dbReference type="EMBL" id="JAT33695.1"/>
    </source>
</evidence>
<dbReference type="EMBL" id="GEBQ01006282">
    <property type="protein sequence ID" value="JAT33695.1"/>
    <property type="molecule type" value="Transcribed_RNA"/>
</dbReference>
<keyword evidence="1" id="KW-0175">Coiled coil</keyword>
<protein>
    <submittedName>
        <fullName evidence="2">Uncharacterized protein</fullName>
    </submittedName>
</protein>
<sequence>KFADDSNLKWDCCRVDCLEPPNQPQNLLLSQLTLLTDKISELTVKVDSLTSLPAKVDNLIAEVDNISKSLLVLEKRVNSNETKIKTLEDKYGTICASGASCDPEEVIAEMHDRSRRSRNVMLFNLTESQDRYIETRKQHDRGLVNKLLTAFLPDIDSNAVKILRVGKTQTNNKRPVKLIFGCDADARAFMVGFSSELAAQTDQTFSTVRVSRDRTPREIEYLGTLKSELNRRVSGGERDLTIKFINNVPQIVKNQKNAELPTVHKRN</sequence>
<name>A0A1B6MCP7_9HEMI</name>
<reference evidence="2" key="1">
    <citation type="submission" date="2015-11" db="EMBL/GenBank/DDBJ databases">
        <title>De novo transcriptome assembly of four potential Pierce s Disease insect vectors from Arizona vineyards.</title>
        <authorList>
            <person name="Tassone E.E."/>
        </authorList>
    </citation>
    <scope>NUCLEOTIDE SEQUENCE</scope>
</reference>
<dbReference type="AlphaFoldDB" id="A0A1B6MCP7"/>
<organism evidence="2">
    <name type="scientific">Graphocephala atropunctata</name>
    <dbReference type="NCBI Taxonomy" id="36148"/>
    <lineage>
        <taxon>Eukaryota</taxon>
        <taxon>Metazoa</taxon>
        <taxon>Ecdysozoa</taxon>
        <taxon>Arthropoda</taxon>
        <taxon>Hexapoda</taxon>
        <taxon>Insecta</taxon>
        <taxon>Pterygota</taxon>
        <taxon>Neoptera</taxon>
        <taxon>Paraneoptera</taxon>
        <taxon>Hemiptera</taxon>
        <taxon>Auchenorrhyncha</taxon>
        <taxon>Membracoidea</taxon>
        <taxon>Cicadellidae</taxon>
        <taxon>Cicadellinae</taxon>
        <taxon>Cicadellini</taxon>
        <taxon>Graphocephala</taxon>
    </lineage>
</organism>